<feature type="region of interest" description="Disordered" evidence="1">
    <location>
        <begin position="177"/>
        <end position="240"/>
    </location>
</feature>
<dbReference type="AlphaFoldDB" id="A0A9D3VSP6"/>
<dbReference type="EMBL" id="JAIQCV010000005">
    <property type="protein sequence ID" value="KAH1096640.1"/>
    <property type="molecule type" value="Genomic_DNA"/>
</dbReference>
<reference evidence="2 3" key="1">
    <citation type="journal article" date="2021" name="Plant Biotechnol. J.">
        <title>Multi-omics assisted identification of the key and species-specific regulatory components of drought-tolerant mechanisms in Gossypium stocksii.</title>
        <authorList>
            <person name="Yu D."/>
            <person name="Ke L."/>
            <person name="Zhang D."/>
            <person name="Wu Y."/>
            <person name="Sun Y."/>
            <person name="Mei J."/>
            <person name="Sun J."/>
            <person name="Sun Y."/>
        </authorList>
    </citation>
    <scope>NUCLEOTIDE SEQUENCE [LARGE SCALE GENOMIC DNA]</scope>
    <source>
        <strain evidence="3">cv. E1</strain>
        <tissue evidence="2">Leaf</tissue>
    </source>
</reference>
<proteinExistence type="predicted"/>
<dbReference type="InterPro" id="IPR044824">
    <property type="entry name" value="MAIN-like"/>
</dbReference>
<dbReference type="PANTHER" id="PTHR46033">
    <property type="entry name" value="PROTEIN MAIN-LIKE 2"/>
    <property type="match status" value="1"/>
</dbReference>
<keyword evidence="3" id="KW-1185">Reference proteome</keyword>
<dbReference type="GO" id="GO:0010073">
    <property type="term" value="P:meristem maintenance"/>
    <property type="evidence" value="ECO:0007669"/>
    <property type="project" value="InterPro"/>
</dbReference>
<evidence type="ECO:0000313" key="2">
    <source>
        <dbReference type="EMBL" id="KAH1096640.1"/>
    </source>
</evidence>
<protein>
    <submittedName>
        <fullName evidence="2">Uncharacterized protein</fullName>
    </submittedName>
</protein>
<dbReference type="OrthoDB" id="996626at2759"/>
<dbReference type="PANTHER" id="PTHR46033:SF8">
    <property type="entry name" value="PROTEIN MAINTENANCE OF MERISTEMS-LIKE"/>
    <property type="match status" value="1"/>
</dbReference>
<accession>A0A9D3VSP6</accession>
<feature type="compositionally biased region" description="Acidic residues" evidence="1">
    <location>
        <begin position="200"/>
        <end position="210"/>
    </location>
</feature>
<gene>
    <name evidence="2" type="ORF">J1N35_013561</name>
</gene>
<sequence length="240" mass="27127">METSMIHFNDKHISIAQAIKANDRVLEGFIHNLSKVPIIEIRGYLQDAGFLHTSRMLKGCKLDHTLISMLVERRRKCTITLEDVALQLGLLMKGPVVNGDICKAFLGKVRNKFQGDRIEIKWLETNFKEFPTNATDIVKEQYARAFILRLIRGIVMPDKSKILMLYIEPVDSVRDGGNARIGSSDAPVQEARTTPHSSMEEGDEDEDEVEGGDKDEGNGEDEDEHEVEVKTKKTRMMVTI</sequence>
<evidence type="ECO:0000256" key="1">
    <source>
        <dbReference type="SAM" id="MobiDB-lite"/>
    </source>
</evidence>
<name>A0A9D3VSP6_9ROSI</name>
<organism evidence="2 3">
    <name type="scientific">Gossypium stocksii</name>
    <dbReference type="NCBI Taxonomy" id="47602"/>
    <lineage>
        <taxon>Eukaryota</taxon>
        <taxon>Viridiplantae</taxon>
        <taxon>Streptophyta</taxon>
        <taxon>Embryophyta</taxon>
        <taxon>Tracheophyta</taxon>
        <taxon>Spermatophyta</taxon>
        <taxon>Magnoliopsida</taxon>
        <taxon>eudicotyledons</taxon>
        <taxon>Gunneridae</taxon>
        <taxon>Pentapetalae</taxon>
        <taxon>rosids</taxon>
        <taxon>malvids</taxon>
        <taxon>Malvales</taxon>
        <taxon>Malvaceae</taxon>
        <taxon>Malvoideae</taxon>
        <taxon>Gossypium</taxon>
    </lineage>
</organism>
<evidence type="ECO:0000313" key="3">
    <source>
        <dbReference type="Proteomes" id="UP000828251"/>
    </source>
</evidence>
<comment type="caution">
    <text evidence="2">The sequence shown here is derived from an EMBL/GenBank/DDBJ whole genome shotgun (WGS) entry which is preliminary data.</text>
</comment>
<dbReference type="Proteomes" id="UP000828251">
    <property type="component" value="Unassembled WGS sequence"/>
</dbReference>